<reference evidence="2" key="1">
    <citation type="journal article" date="2023" name="Front. Plant Sci.">
        <title>Chromosomal-level genome assembly of Melastoma candidum provides insights into trichome evolution.</title>
        <authorList>
            <person name="Zhong Y."/>
            <person name="Wu W."/>
            <person name="Sun C."/>
            <person name="Zou P."/>
            <person name="Liu Y."/>
            <person name="Dai S."/>
            <person name="Zhou R."/>
        </authorList>
    </citation>
    <scope>NUCLEOTIDE SEQUENCE [LARGE SCALE GENOMIC DNA]</scope>
</reference>
<name>A0ACB9L1G8_9MYRT</name>
<gene>
    <name evidence="1" type="ORF">MLD38_039030</name>
</gene>
<dbReference type="Proteomes" id="UP001057402">
    <property type="component" value="Chromosome 12"/>
</dbReference>
<proteinExistence type="predicted"/>
<organism evidence="1 2">
    <name type="scientific">Melastoma candidum</name>
    <dbReference type="NCBI Taxonomy" id="119954"/>
    <lineage>
        <taxon>Eukaryota</taxon>
        <taxon>Viridiplantae</taxon>
        <taxon>Streptophyta</taxon>
        <taxon>Embryophyta</taxon>
        <taxon>Tracheophyta</taxon>
        <taxon>Spermatophyta</taxon>
        <taxon>Magnoliopsida</taxon>
        <taxon>eudicotyledons</taxon>
        <taxon>Gunneridae</taxon>
        <taxon>Pentapetalae</taxon>
        <taxon>rosids</taxon>
        <taxon>malvids</taxon>
        <taxon>Myrtales</taxon>
        <taxon>Melastomataceae</taxon>
        <taxon>Melastomatoideae</taxon>
        <taxon>Melastomateae</taxon>
        <taxon>Melastoma</taxon>
    </lineage>
</organism>
<accession>A0ACB9L1G8</accession>
<evidence type="ECO:0000313" key="1">
    <source>
        <dbReference type="EMBL" id="KAI4303390.1"/>
    </source>
</evidence>
<protein>
    <submittedName>
        <fullName evidence="1">Uncharacterized protein</fullName>
    </submittedName>
</protein>
<keyword evidence="2" id="KW-1185">Reference proteome</keyword>
<comment type="caution">
    <text evidence="1">The sequence shown here is derived from an EMBL/GenBank/DDBJ whole genome shotgun (WGS) entry which is preliminary data.</text>
</comment>
<evidence type="ECO:0000313" key="2">
    <source>
        <dbReference type="Proteomes" id="UP001057402"/>
    </source>
</evidence>
<dbReference type="EMBL" id="CM042891">
    <property type="protein sequence ID" value="KAI4303390.1"/>
    <property type="molecule type" value="Genomic_DNA"/>
</dbReference>
<sequence length="1128" mass="123709">MDSYPQMRPHMHWYPQDSDALPPQMGFDPTKFPMVQGPWPYSAHAYPMPCNGCGYQMNFPGYYHHSPPPHPNFYHPQPCYSWGSHPGFFDPHPACHGQTMPAASHTMMDHPAFEGKSAAQFHHCCGCPNHVCNPKGRSGVKIEEHEPNLEKNDRYHSDGSSSLIPSSFKNYPYPIMWIPPHFMRNKEQSQGRPSRTDLDDACDEAKPKPAGRSLLEKPKLNEWFPLDMHKRNPFIAPLDLAREPSGQKEDEGRNFQFPVIWVPSWDKQNEVGKEKTDPLLSSSTMVPFAGATDSSKNAQLQSKDQDDASAHLPDMCSTVNKNVASAAESNREKEATKEKNTQSLGRKLSSSPTKSSKLPPVCLRVDPLPRKKNSSDNPRSINSKEAERKGKHPSDNKVHADSRNRGERDVLARDMNERKEDKHYEKKVKVIEVTSGDSSETKDHEMGDAADLNKFHVNEKEIAASQHSDGNLTEKGLKTSAAGDLNFENRMEEKIAKRAFSNSEAATLIQAAYRGYEVRRWHMLQKLKQMAAVREGLIKIRDSVEELKSSNDSLCDTSSFERQKVVIGESIMSLLLKLDTIQGVHPSLRDVRKSLARELVGLQEEIDSLTCKSSNAPKEEDGAVQSACEANHTLESSIVEVDDMGPSSSTEPPRLTQEAKHEEPNELEQGQLQNSKDNSAADMSPEHLNSEETCLVTQQNVDLEGPSVQGKEGNNGISCQQVVDSVKIPSSESADNSQLDKMGDVPINVPSFGAAAALQKEEAVMLAEEIEIPWSTNPVDHSEAIGQGNVAVPDGSINNGEINVEKEEDDGRTLDAEEDDGRTLDAVVEPGAEVGFCDQTTLRDHVGVEKASLEEYGAEAHGVDREADSSPAASVSVAPPSAVPGDIVAENQQHEEDTDAVSDHGNSVPLLLVADDKVPENHPPVGETFPALCGEDVKANTTPGNEIISGTAEAGGDDGEARANIHPGHKPEEEAKPGQGEIRMKTSADDASQVAVVGGIEEDVEVERSIPEGEEMVKDSEDGEETMGLEKQAQEAAAEGNIHPDAREVEVAGEVNRSSKNGMEENERLRLMMERLMEVGKEQIDAIAKLTGRVKDLEGKLARSKKSRARRRCRTGTALPRIANAKSC</sequence>